<evidence type="ECO:0000256" key="1">
    <source>
        <dbReference type="SAM" id="Phobius"/>
    </source>
</evidence>
<evidence type="ECO:0000256" key="2">
    <source>
        <dbReference type="SAM" id="SignalP"/>
    </source>
</evidence>
<dbReference type="Pfam" id="PF00144">
    <property type="entry name" value="Beta-lactamase"/>
    <property type="match status" value="1"/>
</dbReference>
<dbReference type="AlphaFoldDB" id="A0A437J646"/>
<feature type="chain" id="PRO_5019210110" evidence="2">
    <location>
        <begin position="32"/>
        <end position="684"/>
    </location>
</feature>
<name>A0A437J646_9SPHN</name>
<keyword evidence="5" id="KW-1185">Reference proteome</keyword>
<feature type="domain" description="Beta-lactamase-related" evidence="3">
    <location>
        <begin position="90"/>
        <end position="400"/>
    </location>
</feature>
<dbReference type="PANTHER" id="PTHR46825">
    <property type="entry name" value="D-ALANYL-D-ALANINE-CARBOXYPEPTIDASE/ENDOPEPTIDASE AMPH"/>
    <property type="match status" value="1"/>
</dbReference>
<feature type="transmembrane region" description="Helical" evidence="1">
    <location>
        <begin position="579"/>
        <end position="600"/>
    </location>
</feature>
<accession>A0A437J646</accession>
<keyword evidence="1" id="KW-0812">Transmembrane</keyword>
<dbReference type="InterPro" id="IPR012338">
    <property type="entry name" value="Beta-lactam/transpept-like"/>
</dbReference>
<keyword evidence="4" id="KW-0378">Hydrolase</keyword>
<evidence type="ECO:0000259" key="3">
    <source>
        <dbReference type="Pfam" id="PF00144"/>
    </source>
</evidence>
<comment type="caution">
    <text evidence="4">The sequence shown here is derived from an EMBL/GenBank/DDBJ whole genome shotgun (WGS) entry which is preliminary data.</text>
</comment>
<dbReference type="InterPro" id="IPR001466">
    <property type="entry name" value="Beta-lactam-related"/>
</dbReference>
<feature type="signal peptide" evidence="2">
    <location>
        <begin position="1"/>
        <end position="31"/>
    </location>
</feature>
<evidence type="ECO:0000313" key="4">
    <source>
        <dbReference type="EMBL" id="RVT40274.1"/>
    </source>
</evidence>
<feature type="transmembrane region" description="Helical" evidence="1">
    <location>
        <begin position="537"/>
        <end position="558"/>
    </location>
</feature>
<organism evidence="4 5">
    <name type="scientific">Sphingobium algorifonticola</name>
    <dbReference type="NCBI Taxonomy" id="2008318"/>
    <lineage>
        <taxon>Bacteria</taxon>
        <taxon>Pseudomonadati</taxon>
        <taxon>Pseudomonadota</taxon>
        <taxon>Alphaproteobacteria</taxon>
        <taxon>Sphingomonadales</taxon>
        <taxon>Sphingomonadaceae</taxon>
        <taxon>Sphingobium</taxon>
    </lineage>
</organism>
<evidence type="ECO:0000313" key="5">
    <source>
        <dbReference type="Proteomes" id="UP000282977"/>
    </source>
</evidence>
<feature type="transmembrane region" description="Helical" evidence="1">
    <location>
        <begin position="620"/>
        <end position="644"/>
    </location>
</feature>
<protein>
    <submittedName>
        <fullName evidence="4">Serine hydrolase</fullName>
    </submittedName>
</protein>
<dbReference type="EMBL" id="RZUL01000004">
    <property type="protein sequence ID" value="RVT40274.1"/>
    <property type="molecule type" value="Genomic_DNA"/>
</dbReference>
<keyword evidence="2" id="KW-0732">Signal</keyword>
<feature type="transmembrane region" description="Helical" evidence="1">
    <location>
        <begin position="656"/>
        <end position="674"/>
    </location>
</feature>
<dbReference type="GO" id="GO:0016787">
    <property type="term" value="F:hydrolase activity"/>
    <property type="evidence" value="ECO:0007669"/>
    <property type="project" value="UniProtKB-KW"/>
</dbReference>
<sequence>MTAMTRQMRGTGMRKLAMVFAMIAAMIVSTAATPPEAPTSLQPKPLAPVQAKMQSAAAERPAPTIGATPAAPLTAQDLSAWLDGYVPLALQKGEIAGAVVVIVKDGQILAEKGYGFADIDARRPVDPRRTLFRIGSVSKLFTWTAVMQLVEQGKIDLDADVNRYLDFKIPPRNGKPITMRNLMTHTPGFEEAIRALIITDPKGMSLERGVKTWTPTRVFDPGTTPAYSNYGVSLAGYIVQRVSGQPFDDYIEQHIFKPLQMSRTTFRQPLPKGWERDMSKGYQNASLPAKPFEIVTMPPAGSVSGTGSDMANFIIAHLQKGRFGDSQILRPETARMMHDTPTALMAPLNGIRLGFFDSNINGRRVIGHGGDTQYFHSNMLLFVDDGVGMFLSVNSSGVPNGGFRQNFFEAFADRYFPATPRDGQVDAKTAAEHAALIAGNYVSQRGAFSNFMAAGGLIGQLTVSVNPDNTISISLLRKPSGQPRKYREIAPFLWREVGGHDRIGAIVKDGRVVRVSSDLLSGIMVFDRAPASINSAWLVPAVLAALGVLAITLVAWPIAAILRRRHKIPFGLTGRRKAAFLLVRVFAILALGAVVGWFALQDMFLGETGYDRIAKLDTLILALEALTLVGFVGGLIVAAWNLVAAWQGKAGWTTRLWYLLVTLAFLALSYFGLMGKLMNFSVNY</sequence>
<dbReference type="OrthoDB" id="119951at2"/>
<proteinExistence type="predicted"/>
<keyword evidence="1" id="KW-1133">Transmembrane helix</keyword>
<dbReference type="InterPro" id="IPR050491">
    <property type="entry name" value="AmpC-like"/>
</dbReference>
<dbReference type="Gene3D" id="3.40.710.10">
    <property type="entry name" value="DD-peptidase/beta-lactamase superfamily"/>
    <property type="match status" value="1"/>
</dbReference>
<keyword evidence="1" id="KW-0472">Membrane</keyword>
<gene>
    <name evidence="4" type="ORF">ENE74_13200</name>
</gene>
<dbReference type="SUPFAM" id="SSF56601">
    <property type="entry name" value="beta-lactamase/transpeptidase-like"/>
    <property type="match status" value="1"/>
</dbReference>
<dbReference type="Proteomes" id="UP000282977">
    <property type="component" value="Unassembled WGS sequence"/>
</dbReference>
<reference evidence="4 5" key="1">
    <citation type="submission" date="2019-01" db="EMBL/GenBank/DDBJ databases">
        <authorList>
            <person name="Chen W.-M."/>
        </authorList>
    </citation>
    <scope>NUCLEOTIDE SEQUENCE [LARGE SCALE GENOMIC DNA]</scope>
    <source>
        <strain evidence="4 5">TLA-22</strain>
    </source>
</reference>
<dbReference type="PANTHER" id="PTHR46825:SF9">
    <property type="entry name" value="BETA-LACTAMASE-RELATED DOMAIN-CONTAINING PROTEIN"/>
    <property type="match status" value="1"/>
</dbReference>